<feature type="domain" description="Thiolase N-terminal" evidence="3">
    <location>
        <begin position="18"/>
        <end position="139"/>
    </location>
</feature>
<reference evidence="4 5" key="2">
    <citation type="journal article" date="2018" name="Proc. Natl. Acad. Sci.">
        <title>RNAi is a critical determinant of centromere evolution in closely related fungi.</title>
        <authorList>
            <person name="Yadav V."/>
            <person name="Sun S."/>
            <person name="Billmyre R.B."/>
            <person name="Thimmappa B.C."/>
            <person name="Shea T."/>
            <person name="Lintner R."/>
            <person name="Bakkeren G."/>
            <person name="Cuomo C.A."/>
            <person name="Heitman J."/>
            <person name="Sanyal K."/>
        </authorList>
    </citation>
    <scope>NUCLEOTIDE SEQUENCE [LARGE SCALE GENOMIC DNA]</scope>
    <source>
        <strain evidence="4 5">R265</strain>
    </source>
</reference>
<gene>
    <name evidence="4" type="ORF">CNBG_4682</name>
</gene>
<dbReference type="InterPro" id="IPR020616">
    <property type="entry name" value="Thiolase_N"/>
</dbReference>
<dbReference type="GO" id="GO:0003988">
    <property type="term" value="F:acetyl-CoA C-acyltransferase activity"/>
    <property type="evidence" value="ECO:0007669"/>
    <property type="project" value="TreeGrafter"/>
</dbReference>
<dbReference type="KEGG" id="cdeu:CNBG_4682"/>
<dbReference type="STRING" id="294750.A0A095CHG1"/>
<dbReference type="EMBL" id="CP025760">
    <property type="protein sequence ID" value="KGB78844.1"/>
    <property type="molecule type" value="Genomic_DNA"/>
</dbReference>
<dbReference type="GeneID" id="88180882"/>
<evidence type="ECO:0000259" key="3">
    <source>
        <dbReference type="Pfam" id="PF00108"/>
    </source>
</evidence>
<dbReference type="OMA" id="MICSHKE"/>
<dbReference type="VEuPathDB" id="FungiDB:CNBG_4682"/>
<keyword evidence="5" id="KW-1185">Reference proteome</keyword>
<dbReference type="Gene3D" id="3.40.47.10">
    <property type="match status" value="1"/>
</dbReference>
<protein>
    <recommendedName>
        <fullName evidence="3">Thiolase N-terminal domain-containing protein</fullName>
    </recommendedName>
</protein>
<evidence type="ECO:0000313" key="4">
    <source>
        <dbReference type="EMBL" id="KGB78844.1"/>
    </source>
</evidence>
<keyword evidence="2" id="KW-0443">Lipid metabolism</keyword>
<dbReference type="SUPFAM" id="SSF53901">
    <property type="entry name" value="Thiolase-like"/>
    <property type="match status" value="1"/>
</dbReference>
<dbReference type="InterPro" id="IPR016039">
    <property type="entry name" value="Thiolase-like"/>
</dbReference>
<dbReference type="Proteomes" id="UP000029445">
    <property type="component" value="Chromosome 2"/>
</dbReference>
<proteinExistence type="predicted"/>
<dbReference type="GO" id="GO:0005777">
    <property type="term" value="C:peroxisome"/>
    <property type="evidence" value="ECO:0007669"/>
    <property type="project" value="TreeGrafter"/>
</dbReference>
<evidence type="ECO:0000313" key="5">
    <source>
        <dbReference type="Proteomes" id="UP000029445"/>
    </source>
</evidence>
<name>A0A095CHG1_CRYD2</name>
<evidence type="ECO:0000256" key="1">
    <source>
        <dbReference type="ARBA" id="ARBA00022832"/>
    </source>
</evidence>
<dbReference type="HOGENOM" id="CLU_1796388_0_0_1"/>
<reference evidence="4 5" key="1">
    <citation type="journal article" date="2011" name="MBio">
        <title>Genome variation in Cryptococcus gattii, an emerging pathogen of immunocompetent hosts.</title>
        <authorList>
            <person name="D'Souza C.A."/>
            <person name="Kronstad J.W."/>
            <person name="Taylor G."/>
            <person name="Warren R."/>
            <person name="Yuen M."/>
            <person name="Hu G."/>
            <person name="Jung W.H."/>
            <person name="Sham A."/>
            <person name="Kidd S.E."/>
            <person name="Tangen K."/>
            <person name="Lee N."/>
            <person name="Zeilmaker T."/>
            <person name="Sawkins J."/>
            <person name="McVicker G."/>
            <person name="Shah S."/>
            <person name="Gnerre S."/>
            <person name="Griggs A."/>
            <person name="Zeng Q."/>
            <person name="Bartlett K."/>
            <person name="Li W."/>
            <person name="Wang X."/>
            <person name="Heitman J."/>
            <person name="Stajich J.E."/>
            <person name="Fraser J.A."/>
            <person name="Meyer W."/>
            <person name="Carter D."/>
            <person name="Schein J."/>
            <person name="Krzywinski M."/>
            <person name="Kwon-Chung K.J."/>
            <person name="Varma A."/>
            <person name="Wang J."/>
            <person name="Brunham R."/>
            <person name="Fyfe M."/>
            <person name="Ouellette B.F."/>
            <person name="Siddiqui A."/>
            <person name="Marra M."/>
            <person name="Jones S."/>
            <person name="Holt R."/>
            <person name="Birren B.W."/>
            <person name="Galagan J.E."/>
            <person name="Cuomo C.A."/>
        </authorList>
    </citation>
    <scope>NUCLEOTIDE SEQUENCE [LARGE SCALE GENOMIC DNA]</scope>
    <source>
        <strain evidence="4 5">R265</strain>
    </source>
</reference>
<dbReference type="RefSeq" id="XP_062884562.1">
    <property type="nucleotide sequence ID" value="XM_063028607.1"/>
</dbReference>
<sequence>MTAHYGTGTIPENISEQILSNPQAADCLLPMGITSENVAKDYGITREEQDVFAVKSYAKAAQAQKEGKFKSEIVPIRVKWKDPKTQQVKEIFVDADECIREDVTAESLSKLKPAFSKDGSNRAGNASQVSDGAAAVLLAGRPIA</sequence>
<dbReference type="InterPro" id="IPR050215">
    <property type="entry name" value="Thiolase-like_sf_Thiolase"/>
</dbReference>
<dbReference type="GO" id="GO:0006635">
    <property type="term" value="P:fatty acid beta-oxidation"/>
    <property type="evidence" value="ECO:0007669"/>
    <property type="project" value="TreeGrafter"/>
</dbReference>
<organism evidence="4 5">
    <name type="scientific">Cryptococcus deuterogattii (strain R265)</name>
    <name type="common">Cryptococcus gattii VGII (strain R265)</name>
    <dbReference type="NCBI Taxonomy" id="294750"/>
    <lineage>
        <taxon>Eukaryota</taxon>
        <taxon>Fungi</taxon>
        <taxon>Dikarya</taxon>
        <taxon>Basidiomycota</taxon>
        <taxon>Agaricomycotina</taxon>
        <taxon>Tremellomycetes</taxon>
        <taxon>Tremellales</taxon>
        <taxon>Cryptococcaceae</taxon>
        <taxon>Cryptococcus</taxon>
        <taxon>Cryptococcus gattii species complex</taxon>
    </lineage>
</organism>
<dbReference type="AlphaFoldDB" id="A0A095CHG1"/>
<keyword evidence="1" id="KW-0276">Fatty acid metabolism</keyword>
<dbReference type="GO" id="GO:0010124">
    <property type="term" value="P:phenylacetate catabolic process"/>
    <property type="evidence" value="ECO:0007669"/>
    <property type="project" value="TreeGrafter"/>
</dbReference>
<dbReference type="PANTHER" id="PTHR43853">
    <property type="entry name" value="3-KETOACYL-COA THIOLASE, PEROXISOMAL"/>
    <property type="match status" value="1"/>
</dbReference>
<dbReference type="PANTHER" id="PTHR43853:SF8">
    <property type="entry name" value="3-KETOACYL-COA THIOLASE, PEROXISOMAL"/>
    <property type="match status" value="1"/>
</dbReference>
<accession>A0A095CHG1</accession>
<dbReference type="Pfam" id="PF00108">
    <property type="entry name" value="Thiolase_N"/>
    <property type="match status" value="1"/>
</dbReference>
<evidence type="ECO:0000256" key="2">
    <source>
        <dbReference type="ARBA" id="ARBA00023098"/>
    </source>
</evidence>